<dbReference type="RefSeq" id="WP_157090610.1">
    <property type="nucleotide sequence ID" value="NZ_JARMAB010000020.1"/>
</dbReference>
<keyword evidence="2" id="KW-1185">Reference proteome</keyword>
<evidence type="ECO:0000313" key="2">
    <source>
        <dbReference type="Proteomes" id="UP001341444"/>
    </source>
</evidence>
<gene>
    <name evidence="1" type="ORF">P4T90_14245</name>
</gene>
<dbReference type="EMBL" id="JARMAB010000020">
    <property type="protein sequence ID" value="MED1204205.1"/>
    <property type="molecule type" value="Genomic_DNA"/>
</dbReference>
<reference evidence="1 2" key="1">
    <citation type="submission" date="2023-03" db="EMBL/GenBank/DDBJ databases">
        <title>Bacillus Genome Sequencing.</title>
        <authorList>
            <person name="Dunlap C."/>
        </authorList>
    </citation>
    <scope>NUCLEOTIDE SEQUENCE [LARGE SCALE GENOMIC DNA]</scope>
    <source>
        <strain evidence="1 2">B-23453</strain>
    </source>
</reference>
<organism evidence="1 2">
    <name type="scientific">Heyndrickxia acidicola</name>
    <dbReference type="NCBI Taxonomy" id="209389"/>
    <lineage>
        <taxon>Bacteria</taxon>
        <taxon>Bacillati</taxon>
        <taxon>Bacillota</taxon>
        <taxon>Bacilli</taxon>
        <taxon>Bacillales</taxon>
        <taxon>Bacillaceae</taxon>
        <taxon>Heyndrickxia</taxon>
    </lineage>
</organism>
<name>A0ABU6MHP6_9BACI</name>
<protein>
    <submittedName>
        <fullName evidence="1">Uncharacterized protein</fullName>
    </submittedName>
</protein>
<evidence type="ECO:0000313" key="1">
    <source>
        <dbReference type="EMBL" id="MED1204205.1"/>
    </source>
</evidence>
<accession>A0ABU6MHP6</accession>
<comment type="caution">
    <text evidence="1">The sequence shown here is derived from an EMBL/GenBank/DDBJ whole genome shotgun (WGS) entry which is preliminary data.</text>
</comment>
<proteinExistence type="predicted"/>
<sequence>MPVKNSTLANPDPIIMTPKEVNDDLFEYLSIKGFKIRSSASPSEIDIRAVKK</sequence>
<dbReference type="Proteomes" id="UP001341444">
    <property type="component" value="Unassembled WGS sequence"/>
</dbReference>